<dbReference type="EMBL" id="JACSDI010000015">
    <property type="protein sequence ID" value="MCG9965488.1"/>
    <property type="molecule type" value="Genomic_DNA"/>
</dbReference>
<protein>
    <submittedName>
        <fullName evidence="1">Uncharacterized protein</fullName>
    </submittedName>
</protein>
<reference evidence="1 2" key="1">
    <citation type="submission" date="2020-08" db="EMBL/GenBank/DDBJ databases">
        <title>Whole genome sequence of Shewanella sp strain PS-2.</title>
        <authorList>
            <person name="Das S.K."/>
        </authorList>
    </citation>
    <scope>NUCLEOTIDE SEQUENCE [LARGE SCALE GENOMIC DNA]</scope>
    <source>
        <strain evidence="1 2">PS-2</strain>
    </source>
</reference>
<organism evidence="1 2">
    <name type="scientific">Shewanella cutis</name>
    <dbReference type="NCBI Taxonomy" id="2766780"/>
    <lineage>
        <taxon>Bacteria</taxon>
        <taxon>Pseudomonadati</taxon>
        <taxon>Pseudomonadota</taxon>
        <taxon>Gammaproteobacteria</taxon>
        <taxon>Alteromonadales</taxon>
        <taxon>Shewanellaceae</taxon>
        <taxon>Shewanella</taxon>
    </lineage>
</organism>
<keyword evidence="2" id="KW-1185">Reference proteome</keyword>
<dbReference type="RefSeq" id="WP_240131990.1">
    <property type="nucleotide sequence ID" value="NZ_JACSDI010000015.1"/>
</dbReference>
<evidence type="ECO:0000313" key="1">
    <source>
        <dbReference type="EMBL" id="MCG9965488.1"/>
    </source>
</evidence>
<accession>A0ABS9QYN9</accession>
<evidence type="ECO:0000313" key="2">
    <source>
        <dbReference type="Proteomes" id="UP000829384"/>
    </source>
</evidence>
<sequence length="51" mass="5301">MLTLDLPVLVTPSSGYLDKKRPANMAGQGSINQAIGVLQGSSGMNVQAKKD</sequence>
<dbReference type="Proteomes" id="UP000829384">
    <property type="component" value="Unassembled WGS sequence"/>
</dbReference>
<proteinExistence type="predicted"/>
<name>A0ABS9QYN9_9GAMM</name>
<gene>
    <name evidence="1" type="ORF">H9J30_16405</name>
</gene>
<comment type="caution">
    <text evidence="1">The sequence shown here is derived from an EMBL/GenBank/DDBJ whole genome shotgun (WGS) entry which is preliminary data.</text>
</comment>